<sequence>MDSTNSTGHGHKDMYLGRAHDSVTLMSISAQVCLLATLFIAHRFYREDKLRAKLYFDHKFSSLSKNMVTSLCFLEVFHAIATSISSYVVPASASFSSENIPLWSIKLSFSLTAVITLMCQTYVTHAMYQACNRTKWIWRCNIIWAVTAFLCAIGAIYFGPFFLGNSLGTCLSLVNVIVSFWAIFHAFFPATSSFYLHKHPAPPSSIVPRMHRFLSGLFAFYCLAFQLPFLAYLLYDKPSVWWAITDVATYELIGNTYPFFVIILIMMPGFESWEDDPLKFPPIYAESLTPAFGPVLP</sequence>
<evidence type="ECO:0000313" key="2">
    <source>
        <dbReference type="Proteomes" id="UP001148662"/>
    </source>
</evidence>
<dbReference type="EMBL" id="JANHOG010000867">
    <property type="protein sequence ID" value="KAJ3551054.1"/>
    <property type="molecule type" value="Genomic_DNA"/>
</dbReference>
<proteinExistence type="predicted"/>
<name>A0ACC1T1N6_9APHY</name>
<reference evidence="1" key="1">
    <citation type="submission" date="2022-07" db="EMBL/GenBank/DDBJ databases">
        <title>Genome Sequence of Phlebia brevispora.</title>
        <authorList>
            <person name="Buettner E."/>
        </authorList>
    </citation>
    <scope>NUCLEOTIDE SEQUENCE</scope>
    <source>
        <strain evidence="1">MPL23</strain>
    </source>
</reference>
<protein>
    <submittedName>
        <fullName evidence="1">Uncharacterized protein</fullName>
    </submittedName>
</protein>
<organism evidence="1 2">
    <name type="scientific">Phlebia brevispora</name>
    <dbReference type="NCBI Taxonomy" id="194682"/>
    <lineage>
        <taxon>Eukaryota</taxon>
        <taxon>Fungi</taxon>
        <taxon>Dikarya</taxon>
        <taxon>Basidiomycota</taxon>
        <taxon>Agaricomycotina</taxon>
        <taxon>Agaricomycetes</taxon>
        <taxon>Polyporales</taxon>
        <taxon>Meruliaceae</taxon>
        <taxon>Phlebia</taxon>
    </lineage>
</organism>
<accession>A0ACC1T1N6</accession>
<dbReference type="Proteomes" id="UP001148662">
    <property type="component" value="Unassembled WGS sequence"/>
</dbReference>
<gene>
    <name evidence="1" type="ORF">NM688_g4947</name>
</gene>
<keyword evidence="2" id="KW-1185">Reference proteome</keyword>
<evidence type="ECO:0000313" key="1">
    <source>
        <dbReference type="EMBL" id="KAJ3551054.1"/>
    </source>
</evidence>
<comment type="caution">
    <text evidence="1">The sequence shown here is derived from an EMBL/GenBank/DDBJ whole genome shotgun (WGS) entry which is preliminary data.</text>
</comment>